<accession>A0A6J5N2G8</accession>
<sequence>MEPNELTPVVTTSNELAVSGVYDRISDPMQAIKTLGLSIFKSGIFGLDKPEQGEILAMQCMVEKKSPLELARTYHFIQGQLAIRSDALLAKFHQAGGTVEWGERTDEKVTAVFRKGASSAAIVADMKEYVANGTALGKDGKPKDNWKKWPRRMLTARAVSEGVRLIAPECCFGTYTVEELDAPSTHRSFAQASKQAPTLDELINIEYRPAAVAVLRETGHLTPEQDWADITPDLAETLAKKPGPFWEAVKAKYFSL</sequence>
<name>A0A6J5N2G8_9CAUD</name>
<gene>
    <name evidence="1" type="ORF">UFOVP583_20</name>
</gene>
<reference evidence="1" key="1">
    <citation type="submission" date="2020-04" db="EMBL/GenBank/DDBJ databases">
        <authorList>
            <person name="Chiriac C."/>
            <person name="Salcher M."/>
            <person name="Ghai R."/>
            <person name="Kavagutti S V."/>
        </authorList>
    </citation>
    <scope>NUCLEOTIDE SEQUENCE</scope>
</reference>
<proteinExistence type="predicted"/>
<dbReference type="EMBL" id="LR796563">
    <property type="protein sequence ID" value="CAB4151483.1"/>
    <property type="molecule type" value="Genomic_DNA"/>
</dbReference>
<organism evidence="1">
    <name type="scientific">uncultured Caudovirales phage</name>
    <dbReference type="NCBI Taxonomy" id="2100421"/>
    <lineage>
        <taxon>Viruses</taxon>
        <taxon>Duplodnaviria</taxon>
        <taxon>Heunggongvirae</taxon>
        <taxon>Uroviricota</taxon>
        <taxon>Caudoviricetes</taxon>
        <taxon>Peduoviridae</taxon>
        <taxon>Maltschvirus</taxon>
        <taxon>Maltschvirus maltsch</taxon>
    </lineage>
</organism>
<evidence type="ECO:0000313" key="1">
    <source>
        <dbReference type="EMBL" id="CAB4151483.1"/>
    </source>
</evidence>
<protein>
    <submittedName>
        <fullName evidence="1">Uncharacterized protein</fullName>
    </submittedName>
</protein>